<reference evidence="2 3" key="1">
    <citation type="submission" date="2016-09" db="EMBL/GenBank/DDBJ databases">
        <title>Complete genome sequencing of Streptomyces lydicus 103 and metabolic pathways analysis of antibiotic biosynthesis.</title>
        <authorList>
            <person name="Jia N."/>
            <person name="Ding M.-Z."/>
            <person name="Gao F."/>
            <person name="Yuan Y.-J."/>
        </authorList>
    </citation>
    <scope>NUCLEOTIDE SEQUENCE [LARGE SCALE GENOMIC DNA]</scope>
    <source>
        <strain evidence="2 3">103</strain>
    </source>
</reference>
<accession>A0A1D7VMG5</accession>
<feature type="compositionally biased region" description="Gly residues" evidence="1">
    <location>
        <begin position="43"/>
        <end position="55"/>
    </location>
</feature>
<evidence type="ECO:0000256" key="1">
    <source>
        <dbReference type="SAM" id="MobiDB-lite"/>
    </source>
</evidence>
<gene>
    <name evidence="2" type="ORF">SL103_18350</name>
</gene>
<name>A0A1D7VMG5_9ACTN</name>
<organism evidence="2 3">
    <name type="scientific">Streptomyces lydicus</name>
    <dbReference type="NCBI Taxonomy" id="47763"/>
    <lineage>
        <taxon>Bacteria</taxon>
        <taxon>Bacillati</taxon>
        <taxon>Actinomycetota</taxon>
        <taxon>Actinomycetes</taxon>
        <taxon>Kitasatosporales</taxon>
        <taxon>Streptomycetaceae</taxon>
        <taxon>Streptomyces</taxon>
    </lineage>
</organism>
<dbReference type="Proteomes" id="UP000094094">
    <property type="component" value="Chromosome"/>
</dbReference>
<proteinExistence type="predicted"/>
<protein>
    <submittedName>
        <fullName evidence="2">Uncharacterized protein</fullName>
    </submittedName>
</protein>
<evidence type="ECO:0000313" key="2">
    <source>
        <dbReference type="EMBL" id="AOP47937.1"/>
    </source>
</evidence>
<evidence type="ECO:0000313" key="3">
    <source>
        <dbReference type="Proteomes" id="UP000094094"/>
    </source>
</evidence>
<feature type="region of interest" description="Disordered" evidence="1">
    <location>
        <begin position="28"/>
        <end position="67"/>
    </location>
</feature>
<sequence>MRSSRAARREHDDRERAVFAAAAADLQPVHAGQHQVQHHQVGRLGGGAGRGGGTVGSHIDGEAPRSR</sequence>
<dbReference type="KEGG" id="slc:SL103_18350"/>
<dbReference type="AlphaFoldDB" id="A0A1D7VMG5"/>
<keyword evidence="3" id="KW-1185">Reference proteome</keyword>
<dbReference type="EMBL" id="CP017157">
    <property type="protein sequence ID" value="AOP47937.1"/>
    <property type="molecule type" value="Genomic_DNA"/>
</dbReference>